<protein>
    <submittedName>
        <fullName evidence="1">Uncharacterized protein</fullName>
    </submittedName>
</protein>
<dbReference type="Proteomes" id="UP000775213">
    <property type="component" value="Unassembled WGS sequence"/>
</dbReference>
<gene>
    <name evidence="1" type="ORF">IEQ34_011206</name>
</gene>
<organism evidence="1 2">
    <name type="scientific">Dendrobium chrysotoxum</name>
    <name type="common">Orchid</name>
    <dbReference type="NCBI Taxonomy" id="161865"/>
    <lineage>
        <taxon>Eukaryota</taxon>
        <taxon>Viridiplantae</taxon>
        <taxon>Streptophyta</taxon>
        <taxon>Embryophyta</taxon>
        <taxon>Tracheophyta</taxon>
        <taxon>Spermatophyta</taxon>
        <taxon>Magnoliopsida</taxon>
        <taxon>Liliopsida</taxon>
        <taxon>Asparagales</taxon>
        <taxon>Orchidaceae</taxon>
        <taxon>Epidendroideae</taxon>
        <taxon>Malaxideae</taxon>
        <taxon>Dendrobiinae</taxon>
        <taxon>Dendrobium</taxon>
    </lineage>
</organism>
<keyword evidence="2" id="KW-1185">Reference proteome</keyword>
<comment type="caution">
    <text evidence="1">The sequence shown here is derived from an EMBL/GenBank/DDBJ whole genome shotgun (WGS) entry which is preliminary data.</text>
</comment>
<dbReference type="EMBL" id="JAGFBR010000010">
    <property type="protein sequence ID" value="KAH0460543.1"/>
    <property type="molecule type" value="Genomic_DNA"/>
</dbReference>
<accession>A0AAV7GY29</accession>
<reference evidence="1 2" key="1">
    <citation type="journal article" date="2021" name="Hortic Res">
        <title>Chromosome-scale assembly of the Dendrobium chrysotoxum genome enhances the understanding of orchid evolution.</title>
        <authorList>
            <person name="Zhang Y."/>
            <person name="Zhang G.Q."/>
            <person name="Zhang D."/>
            <person name="Liu X.D."/>
            <person name="Xu X.Y."/>
            <person name="Sun W.H."/>
            <person name="Yu X."/>
            <person name="Zhu X."/>
            <person name="Wang Z.W."/>
            <person name="Zhao X."/>
            <person name="Zhong W.Y."/>
            <person name="Chen H."/>
            <person name="Yin W.L."/>
            <person name="Huang T."/>
            <person name="Niu S.C."/>
            <person name="Liu Z.J."/>
        </authorList>
    </citation>
    <scope>NUCLEOTIDE SEQUENCE [LARGE SCALE GENOMIC DNA]</scope>
    <source>
        <strain evidence="1">Lindl</strain>
    </source>
</reference>
<evidence type="ECO:0000313" key="2">
    <source>
        <dbReference type="Proteomes" id="UP000775213"/>
    </source>
</evidence>
<sequence>MNLRRAVTPFLRGLSTSKGSWRCTTGSWCEFELSGFSETSKIYVQRGGREGRPLTFVGIGGSGIVIDSKGTILTLARNIFSLYSRSKEPPFLSSGEAREQDSSASLTQLWIPLRSPTPRTLRMHTEETSKNHENRTGVVAPQSQCHCAKAYSSDVTSPLQCYSRELSENRLDR</sequence>
<proteinExistence type="predicted"/>
<evidence type="ECO:0000313" key="1">
    <source>
        <dbReference type="EMBL" id="KAH0460543.1"/>
    </source>
</evidence>
<name>A0AAV7GY29_DENCH</name>
<dbReference type="AlphaFoldDB" id="A0AAV7GY29"/>